<dbReference type="EMBL" id="BSDO01000001">
    <property type="protein sequence ID" value="GLI21619.1"/>
    <property type="molecule type" value="Genomic_DNA"/>
</dbReference>
<keyword evidence="5 13" id="KW-0479">Metal-binding</keyword>
<evidence type="ECO:0000256" key="12">
    <source>
        <dbReference type="ARBA" id="ARBA00049546"/>
    </source>
</evidence>
<protein>
    <recommendedName>
        <fullName evidence="4">ADP-ribose pyrophosphatase</fullName>
        <ecNumber evidence="3">3.6.1.13</ecNumber>
    </recommendedName>
    <alternativeName>
        <fullName evidence="9">ADP-ribose diphosphatase</fullName>
    </alternativeName>
    <alternativeName>
        <fullName evidence="11">ADP-ribose phosphohydrolase</fullName>
    </alternativeName>
    <alternativeName>
        <fullName evidence="10">Adenosine diphosphoribose pyrophosphatase</fullName>
    </alternativeName>
</protein>
<evidence type="ECO:0000256" key="5">
    <source>
        <dbReference type="ARBA" id="ARBA00022723"/>
    </source>
</evidence>
<feature type="binding site" evidence="13">
    <location>
        <position position="158"/>
    </location>
    <ligand>
        <name>Mg(2+)</name>
        <dbReference type="ChEBI" id="CHEBI:18420"/>
        <label>1</label>
    </ligand>
</feature>
<evidence type="ECO:0000256" key="2">
    <source>
        <dbReference type="ARBA" id="ARBA00007482"/>
    </source>
</evidence>
<evidence type="ECO:0000256" key="10">
    <source>
        <dbReference type="ARBA" id="ARBA00030308"/>
    </source>
</evidence>
<name>A0A9W6CJ11_XANFL</name>
<feature type="binding site" evidence="13">
    <location>
        <position position="110"/>
    </location>
    <ligand>
        <name>Mg(2+)</name>
        <dbReference type="ChEBI" id="CHEBI:18420"/>
        <label>1</label>
    </ligand>
</feature>
<comment type="catalytic activity">
    <reaction evidence="12">
        <text>ADP-D-ribose + H2O = D-ribose 5-phosphate + AMP + 2 H(+)</text>
        <dbReference type="Rhea" id="RHEA:10412"/>
        <dbReference type="ChEBI" id="CHEBI:15377"/>
        <dbReference type="ChEBI" id="CHEBI:15378"/>
        <dbReference type="ChEBI" id="CHEBI:57967"/>
        <dbReference type="ChEBI" id="CHEBI:78346"/>
        <dbReference type="ChEBI" id="CHEBI:456215"/>
        <dbReference type="EC" id="3.6.1.13"/>
    </reaction>
</comment>
<dbReference type="Proteomes" id="UP001144397">
    <property type="component" value="Unassembled WGS sequence"/>
</dbReference>
<evidence type="ECO:0000256" key="7">
    <source>
        <dbReference type="ARBA" id="ARBA00022842"/>
    </source>
</evidence>
<dbReference type="InterPro" id="IPR004385">
    <property type="entry name" value="NDP_pyrophosphatase"/>
</dbReference>
<dbReference type="GO" id="GO:0006753">
    <property type="term" value="P:nucleoside phosphate metabolic process"/>
    <property type="evidence" value="ECO:0007669"/>
    <property type="project" value="TreeGrafter"/>
</dbReference>
<evidence type="ECO:0000256" key="9">
    <source>
        <dbReference type="ARBA" id="ARBA00030162"/>
    </source>
</evidence>
<dbReference type="NCBIfam" id="TIGR00052">
    <property type="entry name" value="nudix-type nucleoside diphosphatase, YffH/AdpP family"/>
    <property type="match status" value="1"/>
</dbReference>
<evidence type="ECO:0000256" key="4">
    <source>
        <dbReference type="ARBA" id="ARBA00013297"/>
    </source>
</evidence>
<evidence type="ECO:0000256" key="8">
    <source>
        <dbReference type="ARBA" id="ARBA00025164"/>
    </source>
</evidence>
<evidence type="ECO:0000256" key="1">
    <source>
        <dbReference type="ARBA" id="ARBA00001946"/>
    </source>
</evidence>
<dbReference type="InterPro" id="IPR000086">
    <property type="entry name" value="NUDIX_hydrolase_dom"/>
</dbReference>
<dbReference type="AlphaFoldDB" id="A0A9W6CJ11"/>
<comment type="function">
    <text evidence="8">Acts on ADP-mannose and ADP-glucose as well as ADP-ribose. Prevents glycogen biosynthesis. The reaction catalyzed by this enzyme is a limiting step of the gluconeogenic process.</text>
</comment>
<gene>
    <name evidence="16" type="primary">aspP</name>
    <name evidence="16" type="ORF">XFLAVUS301_12930</name>
</gene>
<dbReference type="GO" id="GO:0046872">
    <property type="term" value="F:metal ion binding"/>
    <property type="evidence" value="ECO:0007669"/>
    <property type="project" value="UniProtKB-KW"/>
</dbReference>
<evidence type="ECO:0000256" key="11">
    <source>
        <dbReference type="ARBA" id="ARBA00033056"/>
    </source>
</evidence>
<dbReference type="PROSITE" id="PS51462">
    <property type="entry name" value="NUDIX"/>
    <property type="match status" value="1"/>
</dbReference>
<comment type="caution">
    <text evidence="16">The sequence shown here is derived from an EMBL/GenBank/DDBJ whole genome shotgun (WGS) entry which is preliminary data.</text>
</comment>
<dbReference type="Gene3D" id="3.90.79.10">
    <property type="entry name" value="Nucleoside Triphosphate Pyrophosphohydrolase"/>
    <property type="match status" value="1"/>
</dbReference>
<dbReference type="SUPFAM" id="SSF55811">
    <property type="entry name" value="Nudix"/>
    <property type="match status" value="1"/>
</dbReference>
<evidence type="ECO:0000313" key="16">
    <source>
        <dbReference type="EMBL" id="GLI21619.1"/>
    </source>
</evidence>
<comment type="cofactor">
    <cofactor evidence="1 13">
        <name>Mg(2+)</name>
        <dbReference type="ChEBI" id="CHEBI:18420"/>
    </cofactor>
</comment>
<evidence type="ECO:0000256" key="14">
    <source>
        <dbReference type="PIRSR" id="PIRSR604385-3"/>
    </source>
</evidence>
<proteinExistence type="inferred from homology"/>
<evidence type="ECO:0000313" key="17">
    <source>
        <dbReference type="Proteomes" id="UP001144397"/>
    </source>
</evidence>
<dbReference type="InterPro" id="IPR015797">
    <property type="entry name" value="NUDIX_hydrolase-like_dom_sf"/>
</dbReference>
<dbReference type="PANTHER" id="PTHR11839">
    <property type="entry name" value="UDP/ADP-SUGAR PYROPHOSPHATASE"/>
    <property type="match status" value="1"/>
</dbReference>
<dbReference type="PANTHER" id="PTHR11839:SF5">
    <property type="entry name" value="ADP-RIBOSE PYROPHOSPHATASE"/>
    <property type="match status" value="1"/>
</dbReference>
<dbReference type="EC" id="3.6.1.13" evidence="3"/>
<dbReference type="GO" id="GO:0005829">
    <property type="term" value="C:cytosol"/>
    <property type="evidence" value="ECO:0007669"/>
    <property type="project" value="TreeGrafter"/>
</dbReference>
<dbReference type="GO" id="GO:0019693">
    <property type="term" value="P:ribose phosphate metabolic process"/>
    <property type="evidence" value="ECO:0007669"/>
    <property type="project" value="TreeGrafter"/>
</dbReference>
<organism evidence="16 17">
    <name type="scientific">Xanthobacter flavus</name>
    <dbReference type="NCBI Taxonomy" id="281"/>
    <lineage>
        <taxon>Bacteria</taxon>
        <taxon>Pseudomonadati</taxon>
        <taxon>Pseudomonadota</taxon>
        <taxon>Alphaproteobacteria</taxon>
        <taxon>Hyphomicrobiales</taxon>
        <taxon>Xanthobacteraceae</taxon>
        <taxon>Xanthobacter</taxon>
    </lineage>
</organism>
<evidence type="ECO:0000256" key="6">
    <source>
        <dbReference type="ARBA" id="ARBA00022801"/>
    </source>
</evidence>
<keyword evidence="7 13" id="KW-0460">Magnesium</keyword>
<dbReference type="GO" id="GO:0047631">
    <property type="term" value="F:ADP-ribose diphosphatase activity"/>
    <property type="evidence" value="ECO:0007669"/>
    <property type="project" value="UniProtKB-EC"/>
</dbReference>
<evidence type="ECO:0000256" key="3">
    <source>
        <dbReference type="ARBA" id="ARBA00012453"/>
    </source>
</evidence>
<evidence type="ECO:0000259" key="15">
    <source>
        <dbReference type="PROSITE" id="PS51462"/>
    </source>
</evidence>
<feature type="binding site" evidence="13">
    <location>
        <position position="90"/>
    </location>
    <ligand>
        <name>Mg(2+)</name>
        <dbReference type="ChEBI" id="CHEBI:18420"/>
        <label>1</label>
    </ligand>
</feature>
<feature type="binding site" evidence="13">
    <location>
        <position position="106"/>
    </location>
    <ligand>
        <name>Mg(2+)</name>
        <dbReference type="ChEBI" id="CHEBI:18420"/>
        <label>1</label>
    </ligand>
</feature>
<keyword evidence="6" id="KW-0378">Hydrolase</keyword>
<sequence>MTVMEDRPARVDVEGPELLAKGFRPYERYRLVLHHTDGTSDHQVRDIVRGGKVIAVLGYDPERDLVVLIRQFRLSAHLSSNRGDLVEIVAGMVEPGEALEDAARRECVEEAGVAPRALLPILTFTPSPGITDELAFIFLGVLDASRLPERAGSREETEMTQPFALPVDEALAALAEGRCLNGVLILALQWLALNRARLPELIAAAERG</sequence>
<comment type="similarity">
    <text evidence="2">Belongs to the Nudix hydrolase family. NudF subfamily.</text>
</comment>
<reference evidence="16" key="1">
    <citation type="submission" date="2022-12" db="EMBL/GenBank/DDBJ databases">
        <title>Reference genome sequencing for broad-spectrum identification of bacterial and archaeal isolates by mass spectrometry.</title>
        <authorList>
            <person name="Sekiguchi Y."/>
            <person name="Tourlousse D.M."/>
        </authorList>
    </citation>
    <scope>NUCLEOTIDE SEQUENCE</scope>
    <source>
        <strain evidence="16">301</strain>
    </source>
</reference>
<feature type="domain" description="Nudix hydrolase" evidence="15">
    <location>
        <begin position="49"/>
        <end position="192"/>
    </location>
</feature>
<feature type="short sequence motif" description="Nudix box" evidence="14">
    <location>
        <begin position="91"/>
        <end position="113"/>
    </location>
</feature>
<dbReference type="Pfam" id="PF00293">
    <property type="entry name" value="NUDIX"/>
    <property type="match status" value="1"/>
</dbReference>
<dbReference type="GO" id="GO:0019144">
    <property type="term" value="F:ADP-sugar diphosphatase activity"/>
    <property type="evidence" value="ECO:0007669"/>
    <property type="project" value="TreeGrafter"/>
</dbReference>
<evidence type="ECO:0000256" key="13">
    <source>
        <dbReference type="PIRSR" id="PIRSR604385-2"/>
    </source>
</evidence>
<accession>A0A9W6CJ11</accession>